<dbReference type="AlphaFoldDB" id="A0A318KLQ4"/>
<dbReference type="PROSITE" id="PS00455">
    <property type="entry name" value="AMP_BINDING"/>
    <property type="match status" value="1"/>
</dbReference>
<dbReference type="EMBL" id="QJKI01000010">
    <property type="protein sequence ID" value="PXX78711.1"/>
    <property type="molecule type" value="Genomic_DNA"/>
</dbReference>
<dbReference type="GO" id="GO:0016878">
    <property type="term" value="F:acid-thiol ligase activity"/>
    <property type="evidence" value="ECO:0007669"/>
    <property type="project" value="UniProtKB-ARBA"/>
</dbReference>
<dbReference type="Gene3D" id="3.30.300.30">
    <property type="match status" value="1"/>
</dbReference>
<keyword evidence="4" id="KW-1185">Reference proteome</keyword>
<dbReference type="InterPro" id="IPR045851">
    <property type="entry name" value="AMP-bd_C_sf"/>
</dbReference>
<dbReference type="Gene3D" id="3.40.50.12780">
    <property type="entry name" value="N-terminal domain of ligase-like"/>
    <property type="match status" value="1"/>
</dbReference>
<feature type="domain" description="AMP-dependent synthetase/ligase" evidence="1">
    <location>
        <begin position="13"/>
        <end position="357"/>
    </location>
</feature>
<accession>A0A318KLQ4</accession>
<evidence type="ECO:0000259" key="2">
    <source>
        <dbReference type="Pfam" id="PF13193"/>
    </source>
</evidence>
<dbReference type="OrthoDB" id="9763207at2"/>
<dbReference type="InterPro" id="IPR050237">
    <property type="entry name" value="ATP-dep_AMP-bd_enzyme"/>
</dbReference>
<dbReference type="PANTHER" id="PTHR43767:SF1">
    <property type="entry name" value="NONRIBOSOMAL PEPTIDE SYNTHASE PES1 (EUROFUNG)-RELATED"/>
    <property type="match status" value="1"/>
</dbReference>
<name>A0A318KLQ4_9NEIS</name>
<dbReference type="Proteomes" id="UP000247555">
    <property type="component" value="Unassembled WGS sequence"/>
</dbReference>
<feature type="domain" description="AMP-binding enzyme C-terminal" evidence="2">
    <location>
        <begin position="407"/>
        <end position="482"/>
    </location>
</feature>
<proteinExistence type="predicted"/>
<sequence>MMRPNPADWLAFHAHTRPQARALAAPAEGVLYDYASLHARVERLAGGLAARGVTAGARLAVLALNHSDTLCLTLACARLGAMLLPLNWRLTASELQYQLDDAEPAWLWHDDTHAALAHQLSGPACAPLATLDDWLAAPLHPTPDIDPETPLLLLYTSGTTGRPKGALLSQRMLAANADNTALSWDLSGADSSVAHAPFFHTGGLNVLTLPLLQRGGFSVLLPRFDPGQVLDAIVRWRLSVLFAVPTMFQMLADHPDFAAAELGSLRFCISGGAPCPIPLIEHWAARGLTFKQGYGLTEAGVNCLTLPEAYAVSHRGSVGFANWGTQTRIVDEAGQDVAVDQVGELWLAGPTLCSGYWRRPDASAELFAGRWLKTGDLFRRDAAGFHYVVDRKKDMYISGGENVYPAEVEAAIQRHPGVRAAAVVGVADARWGEVGHAFVEMAAGLTLNVDALNAHLASCLARFKRPQRIEQLDALPLTPSGKVHKVALRARAGG</sequence>
<dbReference type="PANTHER" id="PTHR43767">
    <property type="entry name" value="LONG-CHAIN-FATTY-ACID--COA LIGASE"/>
    <property type="match status" value="1"/>
</dbReference>
<gene>
    <name evidence="3" type="ORF">DFR34_11028</name>
</gene>
<protein>
    <submittedName>
        <fullName evidence="3">Fatty-acyl-CoA synthase</fullName>
    </submittedName>
</protein>
<evidence type="ECO:0000313" key="3">
    <source>
        <dbReference type="EMBL" id="PXX78711.1"/>
    </source>
</evidence>
<dbReference type="InterPro" id="IPR020845">
    <property type="entry name" value="AMP-binding_CS"/>
</dbReference>
<dbReference type="Pfam" id="PF00501">
    <property type="entry name" value="AMP-binding"/>
    <property type="match status" value="1"/>
</dbReference>
<evidence type="ECO:0000259" key="1">
    <source>
        <dbReference type="Pfam" id="PF00501"/>
    </source>
</evidence>
<dbReference type="RefSeq" id="WP_158281784.1">
    <property type="nucleotide sequence ID" value="NZ_QJKI01000010.1"/>
</dbReference>
<dbReference type="Pfam" id="PF13193">
    <property type="entry name" value="AMP-binding_C"/>
    <property type="match status" value="1"/>
</dbReference>
<dbReference type="InterPro" id="IPR000873">
    <property type="entry name" value="AMP-dep_synth/lig_dom"/>
</dbReference>
<reference evidence="3 4" key="1">
    <citation type="submission" date="2018-05" db="EMBL/GenBank/DDBJ databases">
        <title>Genomic Encyclopedia of Type Strains, Phase IV (KMG-IV): sequencing the most valuable type-strain genomes for metagenomic binning, comparative biology and taxonomic classification.</title>
        <authorList>
            <person name="Goeker M."/>
        </authorList>
    </citation>
    <scope>NUCLEOTIDE SEQUENCE [LARGE SCALE GENOMIC DNA]</scope>
    <source>
        <strain evidence="3 4">DSM 29661</strain>
    </source>
</reference>
<dbReference type="InterPro" id="IPR025110">
    <property type="entry name" value="AMP-bd_C"/>
</dbReference>
<dbReference type="InterPro" id="IPR042099">
    <property type="entry name" value="ANL_N_sf"/>
</dbReference>
<evidence type="ECO:0000313" key="4">
    <source>
        <dbReference type="Proteomes" id="UP000247555"/>
    </source>
</evidence>
<organism evidence="3 4">
    <name type="scientific">Rivihabitans pingtungensis</name>
    <dbReference type="NCBI Taxonomy" id="1054498"/>
    <lineage>
        <taxon>Bacteria</taxon>
        <taxon>Pseudomonadati</taxon>
        <taxon>Pseudomonadota</taxon>
        <taxon>Betaproteobacteria</taxon>
        <taxon>Neisseriales</taxon>
        <taxon>Aquaspirillaceae</taxon>
        <taxon>Rivihabitans</taxon>
    </lineage>
</organism>
<dbReference type="SUPFAM" id="SSF56801">
    <property type="entry name" value="Acetyl-CoA synthetase-like"/>
    <property type="match status" value="1"/>
</dbReference>
<comment type="caution">
    <text evidence="3">The sequence shown here is derived from an EMBL/GenBank/DDBJ whole genome shotgun (WGS) entry which is preliminary data.</text>
</comment>